<dbReference type="InterPro" id="IPR027417">
    <property type="entry name" value="P-loop_NTPase"/>
</dbReference>
<proteinExistence type="predicted"/>
<dbReference type="SUPFAM" id="SSF52540">
    <property type="entry name" value="P-loop containing nucleoside triphosphate hydrolases"/>
    <property type="match status" value="1"/>
</dbReference>
<feature type="domain" description="Thymidylate kinase-like" evidence="1">
    <location>
        <begin position="17"/>
        <end position="157"/>
    </location>
</feature>
<sequence length="202" mass="23370">MTKNIKNKKPLVISFLGPDGSGKSTVIEGVIKEKLPFNGTSYFHLKPLHPARALGESVVVVDPHKYPPYSMLKSYVKLAFFIYQYNIGWIKNVLPLKKKGNLVIFDRYYHDLLVDNRRYRYGGNIKIAKFISKFIPKPDIFFVLTTDPKVIYTRKQEVPFNELERQVSAYQLLGKGQNFRNIDVNRQPEVIVNEVCAIINNY</sequence>
<evidence type="ECO:0000313" key="2">
    <source>
        <dbReference type="EMBL" id="KKO01326.1"/>
    </source>
</evidence>
<dbReference type="EMBL" id="LAZR01000036">
    <property type="protein sequence ID" value="KKO01326.1"/>
    <property type="molecule type" value="Genomic_DNA"/>
</dbReference>
<accession>A0A0F9V7W6</accession>
<protein>
    <recommendedName>
        <fullName evidence="1">Thymidylate kinase-like domain-containing protein</fullName>
    </recommendedName>
</protein>
<dbReference type="Pfam" id="PF02223">
    <property type="entry name" value="Thymidylate_kin"/>
    <property type="match status" value="1"/>
</dbReference>
<gene>
    <name evidence="2" type="ORF">LCGC14_0119140</name>
</gene>
<dbReference type="InterPro" id="IPR039430">
    <property type="entry name" value="Thymidylate_kin-like_dom"/>
</dbReference>
<comment type="caution">
    <text evidence="2">The sequence shown here is derived from an EMBL/GenBank/DDBJ whole genome shotgun (WGS) entry which is preliminary data.</text>
</comment>
<reference evidence="2" key="1">
    <citation type="journal article" date="2015" name="Nature">
        <title>Complex archaea that bridge the gap between prokaryotes and eukaryotes.</title>
        <authorList>
            <person name="Spang A."/>
            <person name="Saw J.H."/>
            <person name="Jorgensen S.L."/>
            <person name="Zaremba-Niedzwiedzka K."/>
            <person name="Martijn J."/>
            <person name="Lind A.E."/>
            <person name="van Eijk R."/>
            <person name="Schleper C."/>
            <person name="Guy L."/>
            <person name="Ettema T.J."/>
        </authorList>
    </citation>
    <scope>NUCLEOTIDE SEQUENCE</scope>
</reference>
<evidence type="ECO:0000259" key="1">
    <source>
        <dbReference type="Pfam" id="PF02223"/>
    </source>
</evidence>
<organism evidence="2">
    <name type="scientific">marine sediment metagenome</name>
    <dbReference type="NCBI Taxonomy" id="412755"/>
    <lineage>
        <taxon>unclassified sequences</taxon>
        <taxon>metagenomes</taxon>
        <taxon>ecological metagenomes</taxon>
    </lineage>
</organism>
<dbReference type="Gene3D" id="3.40.50.300">
    <property type="entry name" value="P-loop containing nucleotide triphosphate hydrolases"/>
    <property type="match status" value="1"/>
</dbReference>
<name>A0A0F9V7W6_9ZZZZ</name>
<dbReference type="AlphaFoldDB" id="A0A0F9V7W6"/>